<accession>A0A2G0MNU6</accession>
<evidence type="ECO:0000313" key="2">
    <source>
        <dbReference type="EMBL" id="PHM24103.1"/>
    </source>
</evidence>
<feature type="domain" description="Thoeris anti-defense 2-like" evidence="1">
    <location>
        <begin position="31"/>
        <end position="96"/>
    </location>
</feature>
<gene>
    <name evidence="2" type="ORF">Xinn_04089</name>
</gene>
<name>A0A2G0MNU6_9GAMM</name>
<reference evidence="2 3" key="1">
    <citation type="journal article" date="2017" name="Nat. Microbiol.">
        <title>Natural product diversity associated with the nematode symbionts Photorhabdus and Xenorhabdus.</title>
        <authorList>
            <person name="Tobias N.J."/>
            <person name="Wolff H."/>
            <person name="Djahanschiri B."/>
            <person name="Grundmann F."/>
            <person name="Kronenwerth M."/>
            <person name="Shi Y.M."/>
            <person name="Simonyi S."/>
            <person name="Grun P."/>
            <person name="Shapiro-Ilan D."/>
            <person name="Pidot S.J."/>
            <person name="Stinear T.P."/>
            <person name="Ebersberger I."/>
            <person name="Bode H.B."/>
        </authorList>
    </citation>
    <scope>NUCLEOTIDE SEQUENCE [LARGE SCALE GENOMIC DNA]</scope>
    <source>
        <strain evidence="2 3">DSM 16336</strain>
    </source>
</reference>
<protein>
    <recommendedName>
        <fullName evidence="1">Thoeris anti-defense 2-like domain-containing protein</fullName>
    </recommendedName>
</protein>
<feature type="domain" description="Thoeris anti-defense 2-like" evidence="1">
    <location>
        <begin position="123"/>
        <end position="192"/>
    </location>
</feature>
<dbReference type="EMBL" id="NIBU01000147">
    <property type="protein sequence ID" value="PHM24103.1"/>
    <property type="molecule type" value="Genomic_DNA"/>
</dbReference>
<evidence type="ECO:0000259" key="1">
    <source>
        <dbReference type="Pfam" id="PF11195"/>
    </source>
</evidence>
<proteinExistence type="predicted"/>
<dbReference type="InterPro" id="IPR021361">
    <property type="entry name" value="Tad2-like_dom"/>
</dbReference>
<dbReference type="Proteomes" id="UP000224871">
    <property type="component" value="Unassembled WGS sequence"/>
</dbReference>
<dbReference type="Pfam" id="PF11195">
    <property type="entry name" value="Tad2-like"/>
    <property type="match status" value="2"/>
</dbReference>
<dbReference type="RefSeq" id="WP_099137797.1">
    <property type="nucleotide sequence ID" value="NZ_CAWNQC010000054.1"/>
</dbReference>
<sequence length="211" mass="23706">MSDVNKLDNTALPCPLNPNEYKSNEIAPIGSFPWAMIQVYLGRRVNRHVWNEADAYISLRPASGGLPPLLSKYDKKDGITIWTPTADDMMGCDWVLLKSDSKPDIKCPFNPTQYNLAAITGSLPWALIQVYLGSKVSRSSWNSSYEYIYLVQKSDVSSGGEKIAHIEKMFESEKSESWTPEQEDLMACDWKLLVVYSAINDITLYSHGKAT</sequence>
<comment type="caution">
    <text evidence="2">The sequence shown here is derived from an EMBL/GenBank/DDBJ whole genome shotgun (WGS) entry which is preliminary data.</text>
</comment>
<keyword evidence="3" id="KW-1185">Reference proteome</keyword>
<evidence type="ECO:0000313" key="3">
    <source>
        <dbReference type="Proteomes" id="UP000224871"/>
    </source>
</evidence>
<organism evidence="2 3">
    <name type="scientific">Xenorhabdus innexi</name>
    <dbReference type="NCBI Taxonomy" id="290109"/>
    <lineage>
        <taxon>Bacteria</taxon>
        <taxon>Pseudomonadati</taxon>
        <taxon>Pseudomonadota</taxon>
        <taxon>Gammaproteobacteria</taxon>
        <taxon>Enterobacterales</taxon>
        <taxon>Morganellaceae</taxon>
        <taxon>Xenorhabdus</taxon>
    </lineage>
</organism>